<keyword evidence="7" id="KW-0593">Phospholipase A2 inhibitor</keyword>
<evidence type="ECO:0000313" key="6">
    <source>
        <dbReference type="Proteomes" id="UP000695026"/>
    </source>
</evidence>
<keyword evidence="4" id="KW-0472">Membrane</keyword>
<evidence type="ECO:0000256" key="1">
    <source>
        <dbReference type="ARBA" id="ARBA00004613"/>
    </source>
</evidence>
<evidence type="ECO:0000256" key="2">
    <source>
        <dbReference type="ARBA" id="ARBA00022525"/>
    </source>
</evidence>
<reference evidence="7" key="1">
    <citation type="submission" date="2025-08" db="UniProtKB">
        <authorList>
            <consortium name="RefSeq"/>
        </authorList>
    </citation>
    <scope>IDENTIFICATION</scope>
    <source>
        <tissue evidence="7">Liver</tissue>
    </source>
</reference>
<dbReference type="PANTHER" id="PTHR20914:SF30">
    <property type="entry name" value="LY6_PLAUR DOMAIN CONTAINING 9"/>
    <property type="match status" value="1"/>
</dbReference>
<dbReference type="Gene3D" id="2.10.60.10">
    <property type="entry name" value="CD59"/>
    <property type="match status" value="1"/>
</dbReference>
<dbReference type="OMA" id="SNCKPAN"/>
<keyword evidence="6" id="KW-1185">Reference proteome</keyword>
<evidence type="ECO:0000256" key="4">
    <source>
        <dbReference type="SAM" id="Phobius"/>
    </source>
</evidence>
<proteinExistence type="predicted"/>
<evidence type="ECO:0000256" key="3">
    <source>
        <dbReference type="ARBA" id="ARBA00023157"/>
    </source>
</evidence>
<dbReference type="PANTHER" id="PTHR20914">
    <property type="entry name" value="LY6/PLAUR DOMAIN-CONTAINING PROTEIN 8"/>
    <property type="match status" value="1"/>
</dbReference>
<dbReference type="InterPro" id="IPR045860">
    <property type="entry name" value="Snake_toxin-like_sf"/>
</dbReference>
<dbReference type="RefSeq" id="XP_007444659.2">
    <property type="nucleotide sequence ID" value="XM_007444597.2"/>
</dbReference>
<evidence type="ECO:0000259" key="5">
    <source>
        <dbReference type="Pfam" id="PF00021"/>
    </source>
</evidence>
<accession>A0A9F2RDZ6</accession>
<dbReference type="GO" id="GO:0019834">
    <property type="term" value="F:phospholipase A2 inhibitor activity"/>
    <property type="evidence" value="ECO:0007669"/>
    <property type="project" value="UniProtKB-KW"/>
</dbReference>
<feature type="non-terminal residue" evidence="7">
    <location>
        <position position="1"/>
    </location>
</feature>
<keyword evidence="3" id="KW-1015">Disulfide bond</keyword>
<evidence type="ECO:0000313" key="7">
    <source>
        <dbReference type="RefSeq" id="XP_007444659.2"/>
    </source>
</evidence>
<dbReference type="GO" id="GO:0005576">
    <property type="term" value="C:extracellular region"/>
    <property type="evidence" value="ECO:0007669"/>
    <property type="project" value="UniProtKB-SubCell"/>
</dbReference>
<dbReference type="CDD" id="cd23572">
    <property type="entry name" value="TFP_LU_ECD_PINLYP_rpt2"/>
    <property type="match status" value="1"/>
</dbReference>
<dbReference type="Pfam" id="PF00021">
    <property type="entry name" value="UPAR_LY6"/>
    <property type="match status" value="2"/>
</dbReference>
<dbReference type="GeneID" id="103054868"/>
<feature type="transmembrane region" description="Helical" evidence="4">
    <location>
        <begin position="148"/>
        <end position="173"/>
    </location>
</feature>
<gene>
    <name evidence="7" type="primary">LOC103054868</name>
</gene>
<feature type="domain" description="UPAR/Ly6" evidence="5">
    <location>
        <begin position="60"/>
        <end position="132"/>
    </location>
</feature>
<dbReference type="InterPro" id="IPR050918">
    <property type="entry name" value="CNF-like_PLA2_Inhibitor"/>
</dbReference>
<dbReference type="OrthoDB" id="9907178at2759"/>
<name>A0A9F2RDZ6_PYTBI</name>
<dbReference type="SUPFAM" id="SSF57302">
    <property type="entry name" value="Snake toxin-like"/>
    <property type="match status" value="1"/>
</dbReference>
<keyword evidence="2" id="KW-0964">Secreted</keyword>
<comment type="subcellular location">
    <subcellularLocation>
        <location evidence="1">Secreted</location>
    </subcellularLocation>
</comment>
<dbReference type="Proteomes" id="UP000695026">
    <property type="component" value="Unplaced"/>
</dbReference>
<protein>
    <submittedName>
        <fullName evidence="7">Phospholipase A2 inhibitor and Ly6/PLAUR domain-containing protein-like</fullName>
    </submittedName>
</protein>
<sequence length="174" mass="18537">VKIKAIKKGCVPSVSCSEDTGVLNMGKAGMITNQLFCCVGDKCNRINHVFPTIDMKPNGKICPACQALQGGDCGNEITQCTGNQELCFSVIGNTNLGEAVITTTLKGCTNRHMCTELQDHSASFSGISVVLSSTCKPAQSKAMMRVPWIARIISGQCGLFFQVLAGLLLMFLVL</sequence>
<keyword evidence="4" id="KW-1133">Transmembrane helix</keyword>
<dbReference type="AlphaFoldDB" id="A0A9F2RDZ6"/>
<organism evidence="6 7">
    <name type="scientific">Python bivittatus</name>
    <name type="common">Burmese python</name>
    <name type="synonym">Python molurus bivittatus</name>
    <dbReference type="NCBI Taxonomy" id="176946"/>
    <lineage>
        <taxon>Eukaryota</taxon>
        <taxon>Metazoa</taxon>
        <taxon>Chordata</taxon>
        <taxon>Craniata</taxon>
        <taxon>Vertebrata</taxon>
        <taxon>Euteleostomi</taxon>
        <taxon>Lepidosauria</taxon>
        <taxon>Squamata</taxon>
        <taxon>Bifurcata</taxon>
        <taxon>Unidentata</taxon>
        <taxon>Episquamata</taxon>
        <taxon>Toxicofera</taxon>
        <taxon>Serpentes</taxon>
        <taxon>Henophidia</taxon>
        <taxon>Pythonidae</taxon>
        <taxon>Python</taxon>
    </lineage>
</organism>
<feature type="domain" description="UPAR/Ly6" evidence="5">
    <location>
        <begin position="4"/>
        <end position="45"/>
    </location>
</feature>
<keyword evidence="4" id="KW-0812">Transmembrane</keyword>
<dbReference type="KEGG" id="pbi:103054868"/>
<dbReference type="InterPro" id="IPR016054">
    <property type="entry name" value="LY6_UPA_recep-like"/>
</dbReference>